<dbReference type="Proteomes" id="UP000016567">
    <property type="component" value="Unassembled WGS sequence"/>
</dbReference>
<evidence type="ECO:0008006" key="3">
    <source>
        <dbReference type="Google" id="ProtNLM"/>
    </source>
</evidence>
<reference evidence="1 2" key="1">
    <citation type="submission" date="2013-09" db="EMBL/GenBank/DDBJ databases">
        <title>Whole genome shotgun sequence of Vibrio azureus NBRC 104587.</title>
        <authorList>
            <person name="Isaki S."/>
            <person name="Hosoyama A."/>
            <person name="Numata M."/>
            <person name="Hashimoto M."/>
            <person name="Hosoyama Y."/>
            <person name="Tsuchikane K."/>
            <person name="Noguchi M."/>
            <person name="Hirakata S."/>
            <person name="Ichikawa N."/>
            <person name="Ohji S."/>
            <person name="Yamazoe A."/>
            <person name="Fujita N."/>
        </authorList>
    </citation>
    <scope>NUCLEOTIDE SEQUENCE [LARGE SCALE GENOMIC DNA]</scope>
    <source>
        <strain evidence="1 2">NBRC 104587</strain>
    </source>
</reference>
<organism evidence="1 2">
    <name type="scientific">Vibrio azureus NBRC 104587</name>
    <dbReference type="NCBI Taxonomy" id="1219077"/>
    <lineage>
        <taxon>Bacteria</taxon>
        <taxon>Pseudomonadati</taxon>
        <taxon>Pseudomonadota</taxon>
        <taxon>Gammaproteobacteria</taxon>
        <taxon>Vibrionales</taxon>
        <taxon>Vibrionaceae</taxon>
        <taxon>Vibrio</taxon>
    </lineage>
</organism>
<accession>U3A5J9</accession>
<dbReference type="AlphaFoldDB" id="U3A5J9"/>
<gene>
    <name evidence="1" type="ORF">VAZ01S_023_00380</name>
</gene>
<protein>
    <recommendedName>
        <fullName evidence="3">DUF2913 domain-containing protein</fullName>
    </recommendedName>
</protein>
<dbReference type="EMBL" id="BATL01000023">
    <property type="protein sequence ID" value="GAD75271.1"/>
    <property type="molecule type" value="Genomic_DNA"/>
</dbReference>
<dbReference type="eggNOG" id="ENOG502ZXQR">
    <property type="taxonomic scope" value="Bacteria"/>
</dbReference>
<dbReference type="Pfam" id="PF11140">
    <property type="entry name" value="DUF2913"/>
    <property type="match status" value="1"/>
</dbReference>
<evidence type="ECO:0000313" key="1">
    <source>
        <dbReference type="EMBL" id="GAD75271.1"/>
    </source>
</evidence>
<name>U3A5J9_9VIBR</name>
<dbReference type="STRING" id="1219077.VAZ01S_023_00380"/>
<comment type="caution">
    <text evidence="1">The sequence shown here is derived from an EMBL/GenBank/DDBJ whole genome shotgun (WGS) entry which is preliminary data.</text>
</comment>
<dbReference type="InterPro" id="IPR021316">
    <property type="entry name" value="DUF2913"/>
</dbReference>
<evidence type="ECO:0000313" key="2">
    <source>
        <dbReference type="Proteomes" id="UP000016567"/>
    </source>
</evidence>
<keyword evidence="2" id="KW-1185">Reference proteome</keyword>
<sequence>METIYELSIMVDLKQQVPIFLKSKHNATLAMQIKRDFDYHHNLHNVITHALLHLLCQVSASSRFVPVTSRNDILRKYLKPKLNDKSLSNIKKDIKLMLSVARKKGGNLEMKLHQLNSQSKHTKLVGAEKLYNLLVHLYDVEGIESRLFEEGCEAEPGILYMLEEQVEHGFDQEHNQVTPLSMLIQLERAPELINSINAHGLFLAEMKEWNTEIHQAHILVHPA</sequence>
<proteinExistence type="predicted"/>